<gene>
    <name evidence="2" type="ORF">JTE90_022070</name>
</gene>
<dbReference type="CDD" id="cd01647">
    <property type="entry name" value="RT_LTR"/>
    <property type="match status" value="1"/>
</dbReference>
<comment type="caution">
    <text evidence="2">The sequence shown here is derived from an EMBL/GenBank/DDBJ whole genome shotgun (WGS) entry which is preliminary data.</text>
</comment>
<accession>A0AAV6TWG6</accession>
<dbReference type="Gene3D" id="3.30.70.270">
    <property type="match status" value="1"/>
</dbReference>
<dbReference type="InterPro" id="IPR043128">
    <property type="entry name" value="Rev_trsase/Diguanyl_cyclase"/>
</dbReference>
<dbReference type="InterPro" id="IPR043502">
    <property type="entry name" value="DNA/RNA_pol_sf"/>
</dbReference>
<dbReference type="EMBL" id="JAFNEN010000887">
    <property type="protein sequence ID" value="KAG8176400.1"/>
    <property type="molecule type" value="Genomic_DNA"/>
</dbReference>
<dbReference type="AlphaFoldDB" id="A0AAV6TWG6"/>
<dbReference type="Proteomes" id="UP000827092">
    <property type="component" value="Unassembled WGS sequence"/>
</dbReference>
<sequence length="220" mass="25034">MLNTGVEPVHLNKGMRLDLPGCDTLLHRINLTTEHQIRQHPYRVPQQLKPELNTHVNELLESGIVQESESPNLAPVLLVRKRDGTYRLCTDLRRINEHTVPLPYPISNITELVDNLGGSRLFSTLDLCSGFFQMKLHPDDMWKTAFSTKTGLYEWTRAPMGMRNAPNSFQRLMEIVLPGLSPLGIAPYFDDIIVASSDSVDEHFSKLELVKTETREMRVS</sequence>
<feature type="domain" description="Reverse transcriptase" evidence="1">
    <location>
        <begin position="60"/>
        <end position="220"/>
    </location>
</feature>
<organism evidence="2 3">
    <name type="scientific">Oedothorax gibbosus</name>
    <dbReference type="NCBI Taxonomy" id="931172"/>
    <lineage>
        <taxon>Eukaryota</taxon>
        <taxon>Metazoa</taxon>
        <taxon>Ecdysozoa</taxon>
        <taxon>Arthropoda</taxon>
        <taxon>Chelicerata</taxon>
        <taxon>Arachnida</taxon>
        <taxon>Araneae</taxon>
        <taxon>Araneomorphae</taxon>
        <taxon>Entelegynae</taxon>
        <taxon>Araneoidea</taxon>
        <taxon>Linyphiidae</taxon>
        <taxon>Erigoninae</taxon>
        <taxon>Oedothorax</taxon>
    </lineage>
</organism>
<reference evidence="2 3" key="1">
    <citation type="journal article" date="2022" name="Nat. Ecol. Evol.">
        <title>A masculinizing supergene underlies an exaggerated male reproductive morph in a spider.</title>
        <authorList>
            <person name="Hendrickx F."/>
            <person name="De Corte Z."/>
            <person name="Sonet G."/>
            <person name="Van Belleghem S.M."/>
            <person name="Kostlbacher S."/>
            <person name="Vangestel C."/>
        </authorList>
    </citation>
    <scope>NUCLEOTIDE SEQUENCE [LARGE SCALE GENOMIC DNA]</scope>
    <source>
        <strain evidence="2">W744_W776</strain>
    </source>
</reference>
<dbReference type="InterPro" id="IPR053134">
    <property type="entry name" value="RNA-dir_DNA_polymerase"/>
</dbReference>
<dbReference type="SUPFAM" id="SSF56672">
    <property type="entry name" value="DNA/RNA polymerases"/>
    <property type="match status" value="1"/>
</dbReference>
<keyword evidence="3" id="KW-1185">Reference proteome</keyword>
<evidence type="ECO:0000313" key="3">
    <source>
        <dbReference type="Proteomes" id="UP000827092"/>
    </source>
</evidence>
<evidence type="ECO:0000313" key="2">
    <source>
        <dbReference type="EMBL" id="KAG8176400.1"/>
    </source>
</evidence>
<proteinExistence type="predicted"/>
<dbReference type="PANTHER" id="PTHR24559">
    <property type="entry name" value="TRANSPOSON TY3-I GAG-POL POLYPROTEIN"/>
    <property type="match status" value="1"/>
</dbReference>
<dbReference type="PROSITE" id="PS50878">
    <property type="entry name" value="RT_POL"/>
    <property type="match status" value="1"/>
</dbReference>
<name>A0AAV6TWG6_9ARAC</name>
<dbReference type="Gene3D" id="3.10.10.10">
    <property type="entry name" value="HIV Type 1 Reverse Transcriptase, subunit A, domain 1"/>
    <property type="match status" value="1"/>
</dbReference>
<dbReference type="InterPro" id="IPR000477">
    <property type="entry name" value="RT_dom"/>
</dbReference>
<dbReference type="Pfam" id="PF00078">
    <property type="entry name" value="RVT_1"/>
    <property type="match status" value="1"/>
</dbReference>
<protein>
    <recommendedName>
        <fullName evidence="1">Reverse transcriptase domain-containing protein</fullName>
    </recommendedName>
</protein>
<dbReference type="GO" id="GO:0071897">
    <property type="term" value="P:DNA biosynthetic process"/>
    <property type="evidence" value="ECO:0007669"/>
    <property type="project" value="UniProtKB-ARBA"/>
</dbReference>
<evidence type="ECO:0000259" key="1">
    <source>
        <dbReference type="PROSITE" id="PS50878"/>
    </source>
</evidence>
<dbReference type="PANTHER" id="PTHR24559:SF435">
    <property type="entry name" value="RIBONUCLEASE H"/>
    <property type="match status" value="1"/>
</dbReference>